<proteinExistence type="predicted"/>
<keyword evidence="2" id="KW-1185">Reference proteome</keyword>
<gene>
    <name evidence="1" type="ORF">HID58_023132</name>
</gene>
<accession>A0ABQ8D175</accession>
<evidence type="ECO:0000313" key="1">
    <source>
        <dbReference type="EMBL" id="KAH0923114.1"/>
    </source>
</evidence>
<comment type="caution">
    <text evidence="1">The sequence shown here is derived from an EMBL/GenBank/DDBJ whole genome shotgun (WGS) entry which is preliminary data.</text>
</comment>
<name>A0ABQ8D175_BRANA</name>
<organism evidence="1 2">
    <name type="scientific">Brassica napus</name>
    <name type="common">Rape</name>
    <dbReference type="NCBI Taxonomy" id="3708"/>
    <lineage>
        <taxon>Eukaryota</taxon>
        <taxon>Viridiplantae</taxon>
        <taxon>Streptophyta</taxon>
        <taxon>Embryophyta</taxon>
        <taxon>Tracheophyta</taxon>
        <taxon>Spermatophyta</taxon>
        <taxon>Magnoliopsida</taxon>
        <taxon>eudicotyledons</taxon>
        <taxon>Gunneridae</taxon>
        <taxon>Pentapetalae</taxon>
        <taxon>rosids</taxon>
        <taxon>malvids</taxon>
        <taxon>Brassicales</taxon>
        <taxon>Brassicaceae</taxon>
        <taxon>Brassiceae</taxon>
        <taxon>Brassica</taxon>
    </lineage>
</organism>
<dbReference type="EMBL" id="JAGKQM010000006">
    <property type="protein sequence ID" value="KAH0923114.1"/>
    <property type="molecule type" value="Genomic_DNA"/>
</dbReference>
<sequence>MEPRQGKIESEAIVKRVCELYGSGELISASDHQMCKDYDMKQGECVMIVELWCAHHPDINSRSLIKQAIQVLNFRGTTIA</sequence>
<evidence type="ECO:0000313" key="2">
    <source>
        <dbReference type="Proteomes" id="UP000824890"/>
    </source>
</evidence>
<protein>
    <submittedName>
        <fullName evidence="1">Uncharacterized protein</fullName>
    </submittedName>
</protein>
<dbReference type="Proteomes" id="UP000824890">
    <property type="component" value="Unassembled WGS sequence"/>
</dbReference>
<reference evidence="1 2" key="1">
    <citation type="submission" date="2021-05" db="EMBL/GenBank/DDBJ databases">
        <title>Genome Assembly of Synthetic Allotetraploid Brassica napus Reveals Homoeologous Exchanges between Subgenomes.</title>
        <authorList>
            <person name="Davis J.T."/>
        </authorList>
    </citation>
    <scope>NUCLEOTIDE SEQUENCE [LARGE SCALE GENOMIC DNA]</scope>
    <source>
        <strain evidence="2">cv. Da-Ae</strain>
        <tissue evidence="1">Seedling</tissue>
    </source>
</reference>